<keyword evidence="3" id="KW-1185">Reference proteome</keyword>
<feature type="compositionally biased region" description="Low complexity" evidence="1">
    <location>
        <begin position="317"/>
        <end position="326"/>
    </location>
</feature>
<sequence length="482" mass="53011">MASEKRHLIGHEEELNAEMHKLARWTPTGAGASPPVAAPSAGGSSEPLPRSTALSVSTTMSAANVIRKTGGAGGSQQNVVQRNVRPSCDRGAKAAARAEAKLGAAAIVKIRQDWDAMETGRAGSEWQQSEGIILNLVQMQLSEREIRTILPVGGSRLARLRKVAADGFDSLHTRRAPTTPAHALTDADLTALRNDVASWEVEDGFACGHLLDSTITWTKLHSRYKAKMEEQDARVISFSRWTRYVHQLYAGLRLARSAEDVCDCCVRIGIALASDDIADDERERLGAELEMHLHDATAQPSSSRTLSTAPSTTTIERPTGPLTATAAPAGRRFKSKLRIFGGSFSMPHYGHERPSPDYFNSNPMMQNFITADVTRGIDHVVLYEERAQDKEAEAMCSLRFQYHHNLLIKRGAAMPQTLLVVLHNCVGQNKSHIVMQFFATLSILFYRKVVLVELLPGHSHNEADRVVAWCRNKMKGKSFFTP</sequence>
<name>A0AAJ7X1U3_PETMA</name>
<dbReference type="PANTHER" id="PTHR34415:SF1">
    <property type="entry name" value="INTEGRASE CATALYTIC DOMAIN-CONTAINING PROTEIN"/>
    <property type="match status" value="1"/>
</dbReference>
<evidence type="ECO:0000259" key="2">
    <source>
        <dbReference type="Pfam" id="PF25273"/>
    </source>
</evidence>
<reference evidence="4" key="1">
    <citation type="submission" date="2025-08" db="UniProtKB">
        <authorList>
            <consortium name="RefSeq"/>
        </authorList>
    </citation>
    <scope>IDENTIFICATION</scope>
    <source>
        <tissue evidence="4">Sperm</tissue>
    </source>
</reference>
<dbReference type="RefSeq" id="XP_032818404.1">
    <property type="nucleotide sequence ID" value="XM_032962513.1"/>
</dbReference>
<dbReference type="InterPro" id="IPR057191">
    <property type="entry name" value="DUF7869"/>
</dbReference>
<dbReference type="Pfam" id="PF25273">
    <property type="entry name" value="DUF7869"/>
    <property type="match status" value="1"/>
</dbReference>
<accession>A0AAJ7X1U3</accession>
<gene>
    <name evidence="4" type="primary">LOC116947095</name>
</gene>
<proteinExistence type="predicted"/>
<dbReference type="KEGG" id="pmrn:116947095"/>
<evidence type="ECO:0000313" key="3">
    <source>
        <dbReference type="Proteomes" id="UP001318040"/>
    </source>
</evidence>
<feature type="region of interest" description="Disordered" evidence="1">
    <location>
        <begin position="26"/>
        <end position="51"/>
    </location>
</feature>
<feature type="compositionally biased region" description="Polar residues" evidence="1">
    <location>
        <begin position="298"/>
        <end position="316"/>
    </location>
</feature>
<dbReference type="Proteomes" id="UP001318040">
    <property type="component" value="Chromosome 29"/>
</dbReference>
<dbReference type="PANTHER" id="PTHR34415">
    <property type="entry name" value="INTEGRASE CATALYTIC DOMAIN-CONTAINING PROTEIN"/>
    <property type="match status" value="1"/>
</dbReference>
<feature type="region of interest" description="Disordered" evidence="1">
    <location>
        <begin position="296"/>
        <end position="326"/>
    </location>
</feature>
<feature type="domain" description="DUF7869" evidence="2">
    <location>
        <begin position="409"/>
        <end position="481"/>
    </location>
</feature>
<dbReference type="AlphaFoldDB" id="A0AAJ7X1U3"/>
<protein>
    <submittedName>
        <fullName evidence="4">Uncharacterized protein LOC116947095</fullName>
    </submittedName>
</protein>
<evidence type="ECO:0000313" key="4">
    <source>
        <dbReference type="RefSeq" id="XP_032818404.1"/>
    </source>
</evidence>
<feature type="compositionally biased region" description="Low complexity" evidence="1">
    <location>
        <begin position="26"/>
        <end position="45"/>
    </location>
</feature>
<evidence type="ECO:0000256" key="1">
    <source>
        <dbReference type="SAM" id="MobiDB-lite"/>
    </source>
</evidence>
<organism evidence="3 4">
    <name type="scientific">Petromyzon marinus</name>
    <name type="common">Sea lamprey</name>
    <dbReference type="NCBI Taxonomy" id="7757"/>
    <lineage>
        <taxon>Eukaryota</taxon>
        <taxon>Metazoa</taxon>
        <taxon>Chordata</taxon>
        <taxon>Craniata</taxon>
        <taxon>Vertebrata</taxon>
        <taxon>Cyclostomata</taxon>
        <taxon>Hyperoartia</taxon>
        <taxon>Petromyzontiformes</taxon>
        <taxon>Petromyzontidae</taxon>
        <taxon>Petromyzon</taxon>
    </lineage>
</organism>